<accession>A0ABT0C985</accession>
<sequence>MELSYRGIDYNYTPATAEVSPGKVGGRYRGLDWRFRHLTKPVVLPTNLDMLYRGVAYHTDHTEAPTKVAQPAQPVAEPASMAAPSHTHALDELSRSLMMSHQRAIRIRQQAMLVRGVEHIGLHANVRGFWNRIQGKVHPTFRLNYDRSHVSMS</sequence>
<dbReference type="InterPro" id="IPR025458">
    <property type="entry name" value="DUF4278"/>
</dbReference>
<dbReference type="Pfam" id="PF14105">
    <property type="entry name" value="DUF4278"/>
    <property type="match status" value="1"/>
</dbReference>
<dbReference type="RefSeq" id="WP_244349577.1">
    <property type="nucleotide sequence ID" value="NZ_JAFIRA010000009.1"/>
</dbReference>
<evidence type="ECO:0000313" key="1">
    <source>
        <dbReference type="EMBL" id="MCJ2542346.1"/>
    </source>
</evidence>
<proteinExistence type="predicted"/>
<keyword evidence="2" id="KW-1185">Reference proteome</keyword>
<reference evidence="1" key="1">
    <citation type="submission" date="2021-02" db="EMBL/GenBank/DDBJ databases">
        <title>The CRISPR/cas machinery reduction and long-range gene transfer in the hot spring cyanobacterium Synechococcus.</title>
        <authorList>
            <person name="Dvorak P."/>
            <person name="Jahodarova E."/>
            <person name="Hasler P."/>
            <person name="Poulickova A."/>
        </authorList>
    </citation>
    <scope>NUCLEOTIDE SEQUENCE</scope>
    <source>
        <strain evidence="1">Rupite</strain>
    </source>
</reference>
<protein>
    <submittedName>
        <fullName evidence="1">DUF4278 domain-containing protein</fullName>
    </submittedName>
</protein>
<gene>
    <name evidence="1" type="ORF">JX360_05400</name>
</gene>
<dbReference type="EMBL" id="JAFIRA010000009">
    <property type="protein sequence ID" value="MCJ2542346.1"/>
    <property type="molecule type" value="Genomic_DNA"/>
</dbReference>
<evidence type="ECO:0000313" key="2">
    <source>
        <dbReference type="Proteomes" id="UP000830835"/>
    </source>
</evidence>
<name>A0ABT0C985_THEVL</name>
<comment type="caution">
    <text evidence="1">The sequence shown here is derived from an EMBL/GenBank/DDBJ whole genome shotgun (WGS) entry which is preliminary data.</text>
</comment>
<organism evidence="1 2">
    <name type="scientific">Thermostichus vulcanus str. 'Rupite'</name>
    <dbReference type="NCBI Taxonomy" id="2813851"/>
    <lineage>
        <taxon>Bacteria</taxon>
        <taxon>Bacillati</taxon>
        <taxon>Cyanobacteriota</taxon>
        <taxon>Cyanophyceae</taxon>
        <taxon>Thermostichales</taxon>
        <taxon>Thermostichaceae</taxon>
        <taxon>Thermostichus</taxon>
    </lineage>
</organism>
<dbReference type="Proteomes" id="UP000830835">
    <property type="component" value="Unassembled WGS sequence"/>
</dbReference>